<evidence type="ECO:0000256" key="1">
    <source>
        <dbReference type="ARBA" id="ARBA00004370"/>
    </source>
</evidence>
<sequence length="487" mass="53726">MRWMNGRAVGALVALVLVAPLAEAASRKQEVDQYVTRFHQLRMFNGTLLVADENGIILKKAYGSANFEWNVPNTPDTKFRIGSITKSFTAMVILQLAAEGKLGLDDPLSKHLPDYRKDTGDRVTITHLLNHTSGIPSFTSARSFKDDARDPYGVSEFVQKACSGDLEFEPGTKYSYNNSGYFLLGAIIERLTGQTYARALQQRIFGPLGMKDSGFDVSATVLPKRASGYEPVPGGYANASYIDMSLPYAAGSLYSTVEDLYRWDRALYLDTLLPAPLKEKMFTPGLEHYGFGWSIRPLRLHDGKTMTPGIFHSGGINGFNTLLVRAPERKEVVILLDNTSRGGSLQEIAGGVLSILHGVAPRQARAPIGDVVMETLEKRSAAEAIAKYRTLKKTKEAQYDFSETELNRVGYGLLRSGRVPEAIEFFKLNVEMFPAAANCYDSLGEAYAASGDKELAIQNYRRALELDPKNENAVNVLKRLEEPSAAR</sequence>
<evidence type="ECO:0000256" key="4">
    <source>
        <dbReference type="ARBA" id="ARBA00023136"/>
    </source>
</evidence>
<dbReference type="Pfam" id="PF07719">
    <property type="entry name" value="TPR_2"/>
    <property type="match status" value="1"/>
</dbReference>
<dbReference type="SMART" id="SM00028">
    <property type="entry name" value="TPR"/>
    <property type="match status" value="2"/>
</dbReference>
<dbReference type="InterPro" id="IPR013105">
    <property type="entry name" value="TPR_2"/>
</dbReference>
<feature type="chain" id="PRO_5001781749" evidence="6">
    <location>
        <begin position="25"/>
        <end position="487"/>
    </location>
</feature>
<dbReference type="Proteomes" id="UP000028547">
    <property type="component" value="Unassembled WGS sequence"/>
</dbReference>
<evidence type="ECO:0000313" key="9">
    <source>
        <dbReference type="Proteomes" id="UP000028547"/>
    </source>
</evidence>
<protein>
    <submittedName>
        <fullName evidence="8">Beta-lactamase</fullName>
    </submittedName>
</protein>
<evidence type="ECO:0000256" key="2">
    <source>
        <dbReference type="ARBA" id="ARBA00022737"/>
    </source>
</evidence>
<accession>A0A084SVA7</accession>
<dbReference type="EMBL" id="JPMI01000096">
    <property type="protein sequence ID" value="KFA92392.1"/>
    <property type="molecule type" value="Genomic_DNA"/>
</dbReference>
<evidence type="ECO:0000256" key="6">
    <source>
        <dbReference type="SAM" id="SignalP"/>
    </source>
</evidence>
<keyword evidence="2" id="KW-0677">Repeat</keyword>
<feature type="domain" description="Beta-lactamase-related" evidence="7">
    <location>
        <begin position="34"/>
        <end position="342"/>
    </location>
</feature>
<dbReference type="Gene3D" id="3.40.710.10">
    <property type="entry name" value="DD-peptidase/beta-lactamase superfamily"/>
    <property type="match status" value="1"/>
</dbReference>
<feature type="repeat" description="TPR" evidence="5">
    <location>
        <begin position="437"/>
        <end position="470"/>
    </location>
</feature>
<dbReference type="InterPro" id="IPR019734">
    <property type="entry name" value="TPR_rpt"/>
</dbReference>
<reference evidence="8 9" key="1">
    <citation type="submission" date="2014-07" db="EMBL/GenBank/DDBJ databases">
        <title>Draft Genome Sequence of Gephyronic Acid Producer, Cystobacter violaceus Strain Cb vi76.</title>
        <authorList>
            <person name="Stevens D.C."/>
            <person name="Young J."/>
            <person name="Carmichael R."/>
            <person name="Tan J."/>
            <person name="Taylor R.E."/>
        </authorList>
    </citation>
    <scope>NUCLEOTIDE SEQUENCE [LARGE SCALE GENOMIC DNA]</scope>
    <source>
        <strain evidence="8 9">Cb vi76</strain>
    </source>
</reference>
<dbReference type="PANTHER" id="PTHR46825:SF11">
    <property type="entry name" value="PENICILLIN-BINDING PROTEIN 4"/>
    <property type="match status" value="1"/>
</dbReference>
<dbReference type="PROSITE" id="PS50293">
    <property type="entry name" value="TPR_REGION"/>
    <property type="match status" value="1"/>
</dbReference>
<comment type="subcellular location">
    <subcellularLocation>
        <location evidence="1">Membrane</location>
    </subcellularLocation>
</comment>
<keyword evidence="4" id="KW-0472">Membrane</keyword>
<evidence type="ECO:0000313" key="8">
    <source>
        <dbReference type="EMBL" id="KFA92392.1"/>
    </source>
</evidence>
<dbReference type="InterPro" id="IPR050491">
    <property type="entry name" value="AmpC-like"/>
</dbReference>
<keyword evidence="6" id="KW-0732">Signal</keyword>
<dbReference type="AlphaFoldDB" id="A0A084SVA7"/>
<comment type="caution">
    <text evidence="8">The sequence shown here is derived from an EMBL/GenBank/DDBJ whole genome shotgun (WGS) entry which is preliminary data.</text>
</comment>
<evidence type="ECO:0000256" key="5">
    <source>
        <dbReference type="PROSITE-ProRule" id="PRU00339"/>
    </source>
</evidence>
<feature type="signal peptide" evidence="6">
    <location>
        <begin position="1"/>
        <end position="24"/>
    </location>
</feature>
<dbReference type="InterPro" id="IPR001466">
    <property type="entry name" value="Beta-lactam-related"/>
</dbReference>
<dbReference type="SUPFAM" id="SSF48452">
    <property type="entry name" value="TPR-like"/>
    <property type="match status" value="1"/>
</dbReference>
<dbReference type="PANTHER" id="PTHR46825">
    <property type="entry name" value="D-ALANYL-D-ALANINE-CARBOXYPEPTIDASE/ENDOPEPTIDASE AMPH"/>
    <property type="match status" value="1"/>
</dbReference>
<dbReference type="RefSeq" id="WP_043395044.1">
    <property type="nucleotide sequence ID" value="NZ_JPMI01000096.1"/>
</dbReference>
<dbReference type="Pfam" id="PF00144">
    <property type="entry name" value="Beta-lactamase"/>
    <property type="match status" value="1"/>
</dbReference>
<dbReference type="SUPFAM" id="SSF56601">
    <property type="entry name" value="beta-lactamase/transpeptidase-like"/>
    <property type="match status" value="1"/>
</dbReference>
<keyword evidence="3 5" id="KW-0802">TPR repeat</keyword>
<proteinExistence type="predicted"/>
<evidence type="ECO:0000256" key="3">
    <source>
        <dbReference type="ARBA" id="ARBA00022803"/>
    </source>
</evidence>
<evidence type="ECO:0000259" key="7">
    <source>
        <dbReference type="Pfam" id="PF00144"/>
    </source>
</evidence>
<gene>
    <name evidence="8" type="ORF">Q664_15405</name>
</gene>
<dbReference type="InterPro" id="IPR011990">
    <property type="entry name" value="TPR-like_helical_dom_sf"/>
</dbReference>
<dbReference type="GO" id="GO:0016020">
    <property type="term" value="C:membrane"/>
    <property type="evidence" value="ECO:0007669"/>
    <property type="project" value="UniProtKB-SubCell"/>
</dbReference>
<name>A0A084SVA7_9BACT</name>
<dbReference type="Gene3D" id="1.25.40.10">
    <property type="entry name" value="Tetratricopeptide repeat domain"/>
    <property type="match status" value="1"/>
</dbReference>
<dbReference type="InterPro" id="IPR012338">
    <property type="entry name" value="Beta-lactam/transpept-like"/>
</dbReference>
<organism evidence="8 9">
    <name type="scientific">Archangium violaceum Cb vi76</name>
    <dbReference type="NCBI Taxonomy" id="1406225"/>
    <lineage>
        <taxon>Bacteria</taxon>
        <taxon>Pseudomonadati</taxon>
        <taxon>Myxococcota</taxon>
        <taxon>Myxococcia</taxon>
        <taxon>Myxococcales</taxon>
        <taxon>Cystobacterineae</taxon>
        <taxon>Archangiaceae</taxon>
        <taxon>Archangium</taxon>
    </lineage>
</organism>
<dbReference type="PROSITE" id="PS50005">
    <property type="entry name" value="TPR"/>
    <property type="match status" value="1"/>
</dbReference>